<name>A0A926S8U4_9HYPH</name>
<organism evidence="2 3">
    <name type="scientific">Roseibium aggregatum</name>
    <dbReference type="NCBI Taxonomy" id="187304"/>
    <lineage>
        <taxon>Bacteria</taxon>
        <taxon>Pseudomonadati</taxon>
        <taxon>Pseudomonadota</taxon>
        <taxon>Alphaproteobacteria</taxon>
        <taxon>Hyphomicrobiales</taxon>
        <taxon>Stappiaceae</taxon>
        <taxon>Roseibium</taxon>
    </lineage>
</organism>
<evidence type="ECO:0000313" key="3">
    <source>
        <dbReference type="Proteomes" id="UP000598467"/>
    </source>
</evidence>
<accession>A0A926S8U4</accession>
<proteinExistence type="predicted"/>
<dbReference type="EMBL" id="JABFCZ010000035">
    <property type="protein sequence ID" value="MBD1549337.1"/>
    <property type="molecule type" value="Genomic_DNA"/>
</dbReference>
<feature type="region of interest" description="Disordered" evidence="1">
    <location>
        <begin position="97"/>
        <end position="121"/>
    </location>
</feature>
<gene>
    <name evidence="2" type="ORF">HK439_24015</name>
</gene>
<dbReference type="Proteomes" id="UP000598467">
    <property type="component" value="Unassembled WGS sequence"/>
</dbReference>
<comment type="caution">
    <text evidence="2">The sequence shown here is derived from an EMBL/GenBank/DDBJ whole genome shotgun (WGS) entry which is preliminary data.</text>
</comment>
<evidence type="ECO:0000313" key="2">
    <source>
        <dbReference type="EMBL" id="MBD1549337.1"/>
    </source>
</evidence>
<sequence>MGDNVTRHYGSENFFTARIFFNQLSRQMFQAGASNPHKYSIGKDRPLPSGFRIVRINPSALPHNSLSSLRRQGSSKSLNLLSFPIADRTEYRIPVLPLPRQTGMTTQRSPLVPRQENGATI</sequence>
<dbReference type="AlphaFoldDB" id="A0A926S8U4"/>
<protein>
    <submittedName>
        <fullName evidence="2">Uncharacterized protein</fullName>
    </submittedName>
</protein>
<evidence type="ECO:0000256" key="1">
    <source>
        <dbReference type="SAM" id="MobiDB-lite"/>
    </source>
</evidence>
<reference evidence="2" key="1">
    <citation type="submission" date="2020-05" db="EMBL/GenBank/DDBJ databases">
        <title>Identification of trans-AT polyketide cluster in two marine bacteria, producers of a novel glutaramide-containing polyketide sesbanimide D and analogs.</title>
        <authorList>
            <person name="Kacar D."/>
            <person name="Rodriguez P."/>
            <person name="Canedo L."/>
            <person name="Gonzalez E."/>
            <person name="Galan B."/>
            <person name="De La Calle F."/>
            <person name="Garcia J.L."/>
        </authorList>
    </citation>
    <scope>NUCLEOTIDE SEQUENCE</scope>
    <source>
        <strain evidence="2">PHM038</strain>
    </source>
</reference>
<dbReference type="RefSeq" id="WP_190294025.1">
    <property type="nucleotide sequence ID" value="NZ_JABFCZ010000035.1"/>
</dbReference>